<proteinExistence type="predicted"/>
<evidence type="ECO:0000313" key="1">
    <source>
        <dbReference type="EMBL" id="KAH8006595.1"/>
    </source>
</evidence>
<dbReference type="EMBL" id="CM037619">
    <property type="protein sequence ID" value="KAH8006595.1"/>
    <property type="molecule type" value="Genomic_DNA"/>
</dbReference>
<dbReference type="Proteomes" id="UP000827872">
    <property type="component" value="Linkage Group LG06"/>
</dbReference>
<name>A0ACB8FMS6_9SAUR</name>
<sequence>MRNDLSVAFSGSSGAGSVLRSSEPASLSPVMSQAACLLEEAADLLVVHMDFSAAVDRCEKGCESLLGDLENEDSASSEELRCSLCIVGIQALAEMNRWREVLPWVLQYYQVPAHLPPKVLELCILLHSKVKEPHVMRDVGSDWLRASANQHLPAYGLLVQLHLFHILLPLGHFAEAQDLLEGCKALSKEKWLEAQRTIKEKRQQWSQQLSEHPDPKEQAGMAWKTQLGLVSQKVLTILAQLGRLLGSFASQLGSIPYKKALLAAFMLFLIVVKLDPASPTSLPFLYRLTQLFHQARSAVSPAHNSASYLSD</sequence>
<gene>
    <name evidence="1" type="ORF">K3G42_009390</name>
</gene>
<organism evidence="1 2">
    <name type="scientific">Sphaerodactylus townsendi</name>
    <dbReference type="NCBI Taxonomy" id="933632"/>
    <lineage>
        <taxon>Eukaryota</taxon>
        <taxon>Metazoa</taxon>
        <taxon>Chordata</taxon>
        <taxon>Craniata</taxon>
        <taxon>Vertebrata</taxon>
        <taxon>Euteleostomi</taxon>
        <taxon>Lepidosauria</taxon>
        <taxon>Squamata</taxon>
        <taxon>Bifurcata</taxon>
        <taxon>Gekkota</taxon>
        <taxon>Sphaerodactylidae</taxon>
        <taxon>Sphaerodactylus</taxon>
    </lineage>
</organism>
<comment type="caution">
    <text evidence="1">The sequence shown here is derived from an EMBL/GenBank/DDBJ whole genome shotgun (WGS) entry which is preliminary data.</text>
</comment>
<protein>
    <submittedName>
        <fullName evidence="1">Uncharacterized protein</fullName>
    </submittedName>
</protein>
<reference evidence="1" key="1">
    <citation type="submission" date="2021-08" db="EMBL/GenBank/DDBJ databases">
        <title>The first chromosome-level gecko genome reveals the dynamic sex chromosomes of Neotropical dwarf geckos (Sphaerodactylidae: Sphaerodactylus).</title>
        <authorList>
            <person name="Pinto B.J."/>
            <person name="Keating S.E."/>
            <person name="Gamble T."/>
        </authorList>
    </citation>
    <scope>NUCLEOTIDE SEQUENCE</scope>
    <source>
        <strain evidence="1">TG3544</strain>
    </source>
</reference>
<keyword evidence="2" id="KW-1185">Reference proteome</keyword>
<accession>A0ACB8FMS6</accession>
<evidence type="ECO:0000313" key="2">
    <source>
        <dbReference type="Proteomes" id="UP000827872"/>
    </source>
</evidence>